<evidence type="ECO:0000313" key="2">
    <source>
        <dbReference type="EMBL" id="MFC3442790.1"/>
    </source>
</evidence>
<organism evidence="2 3">
    <name type="scientific">Sphingobium rhizovicinum</name>
    <dbReference type="NCBI Taxonomy" id="432308"/>
    <lineage>
        <taxon>Bacteria</taxon>
        <taxon>Pseudomonadati</taxon>
        <taxon>Pseudomonadota</taxon>
        <taxon>Alphaproteobacteria</taxon>
        <taxon>Sphingomonadales</taxon>
        <taxon>Sphingomonadaceae</taxon>
        <taxon>Sphingobium</taxon>
    </lineage>
</organism>
<evidence type="ECO:0000256" key="1">
    <source>
        <dbReference type="SAM" id="Phobius"/>
    </source>
</evidence>
<name>A0ABV7NK92_9SPHN</name>
<dbReference type="RefSeq" id="WP_380797041.1">
    <property type="nucleotide sequence ID" value="NZ_JBHRVU010000004.1"/>
</dbReference>
<reference evidence="3" key="1">
    <citation type="journal article" date="2019" name="Int. J. Syst. Evol. Microbiol.">
        <title>The Global Catalogue of Microorganisms (GCM) 10K type strain sequencing project: providing services to taxonomists for standard genome sequencing and annotation.</title>
        <authorList>
            <consortium name="The Broad Institute Genomics Platform"/>
            <consortium name="The Broad Institute Genome Sequencing Center for Infectious Disease"/>
            <person name="Wu L."/>
            <person name="Ma J."/>
        </authorList>
    </citation>
    <scope>NUCLEOTIDE SEQUENCE [LARGE SCALE GENOMIC DNA]</scope>
    <source>
        <strain evidence="3">CCM 7491</strain>
    </source>
</reference>
<accession>A0ABV7NK92</accession>
<keyword evidence="1" id="KW-1133">Transmembrane helix</keyword>
<dbReference type="EMBL" id="JBHRVU010000004">
    <property type="protein sequence ID" value="MFC3442790.1"/>
    <property type="molecule type" value="Genomic_DNA"/>
</dbReference>
<evidence type="ECO:0000313" key="3">
    <source>
        <dbReference type="Proteomes" id="UP001595681"/>
    </source>
</evidence>
<protein>
    <submittedName>
        <fullName evidence="2">Uncharacterized protein</fullName>
    </submittedName>
</protein>
<keyword evidence="3" id="KW-1185">Reference proteome</keyword>
<proteinExistence type="predicted"/>
<comment type="caution">
    <text evidence="2">The sequence shown here is derived from an EMBL/GenBank/DDBJ whole genome shotgun (WGS) entry which is preliminary data.</text>
</comment>
<dbReference type="Proteomes" id="UP001595681">
    <property type="component" value="Unassembled WGS sequence"/>
</dbReference>
<gene>
    <name evidence="2" type="ORF">ACFOKF_16575</name>
</gene>
<keyword evidence="1" id="KW-0812">Transmembrane</keyword>
<feature type="transmembrane region" description="Helical" evidence="1">
    <location>
        <begin position="63"/>
        <end position="82"/>
    </location>
</feature>
<feature type="transmembrane region" description="Helical" evidence="1">
    <location>
        <begin position="21"/>
        <end position="43"/>
    </location>
</feature>
<keyword evidence="1" id="KW-0472">Membrane</keyword>
<sequence length="94" mass="9715">MATEEKPVLQRPGGGMATIGLLLALAGVIGALIGLTMDTSIASSGYLSGPREVINFDLQQQQMIILLLSAAGFLSGTILFAIGRAVQLLARSTD</sequence>